<dbReference type="Gene3D" id="2.40.10.220">
    <property type="entry name" value="predicted glycosyltransferase like domains"/>
    <property type="match status" value="1"/>
</dbReference>
<name>A0AB94IQL3_9BACI</name>
<dbReference type="InterPro" id="IPR009875">
    <property type="entry name" value="PilZ_domain"/>
</dbReference>
<reference evidence="3 4" key="1">
    <citation type="journal article" date="2014" name="Environ. Microbiol.">
        <title>The nitrate-ammonifying and nosZ-carrying bacterium Bacillus vireti is a potent source and sink for nitric and nitrous oxide under high nitrate conditions.</title>
        <authorList>
            <person name="Mania D."/>
            <person name="Heylen K."/>
            <person name="van Spanning R.J."/>
            <person name="Frostegard A."/>
        </authorList>
    </citation>
    <scope>NUCLEOTIDE SEQUENCE [LARGE SCALE GENOMIC DNA]</scope>
    <source>
        <strain evidence="3 4">LMG 21834</strain>
    </source>
</reference>
<dbReference type="AlphaFoldDB" id="A0AB94IQL3"/>
<gene>
    <name evidence="3" type="ORF">BAVI_08101</name>
</gene>
<comment type="caution">
    <text evidence="3">The sequence shown here is derived from an EMBL/GenBank/DDBJ whole genome shotgun (WGS) entry which is preliminary data.</text>
</comment>
<evidence type="ECO:0000259" key="1">
    <source>
        <dbReference type="Pfam" id="PF07238"/>
    </source>
</evidence>
<dbReference type="InterPro" id="IPR009926">
    <property type="entry name" value="T3SS_YcgR_PilZN"/>
</dbReference>
<protein>
    <submittedName>
        <fullName evidence="3">Type iv pilus assembly pilz</fullName>
    </submittedName>
</protein>
<dbReference type="Proteomes" id="UP000018877">
    <property type="component" value="Unassembled WGS sequence"/>
</dbReference>
<dbReference type="EMBL" id="ALAN01000055">
    <property type="protein sequence ID" value="ETI69355.1"/>
    <property type="molecule type" value="Genomic_DNA"/>
</dbReference>
<sequence length="207" mass="24294">MYPKVNQNIIIDIKNHEQSCRSIIAEVEEHEILISFPMDRNIIGLFTEGTQLDIIFMADDHQYKFQTEIIGKKKDRIPLCRITKPQENEIIRIQRRENFRVNSHLRLMINEIKFNTINISSGGMLFSCGADVKLQEGEEVSGTLFVPNVQNKEAALIPFQGQIIRIHLLEQERKNVGMKFTKMDKKDQMKIVQHCFEKQRQIRLKTR</sequence>
<dbReference type="Pfam" id="PF07238">
    <property type="entry name" value="PilZ"/>
    <property type="match status" value="1"/>
</dbReference>
<organism evidence="3 4">
    <name type="scientific">Neobacillus vireti LMG 21834</name>
    <dbReference type="NCBI Taxonomy" id="1131730"/>
    <lineage>
        <taxon>Bacteria</taxon>
        <taxon>Bacillati</taxon>
        <taxon>Bacillota</taxon>
        <taxon>Bacilli</taxon>
        <taxon>Bacillales</taxon>
        <taxon>Bacillaceae</taxon>
        <taxon>Neobacillus</taxon>
    </lineage>
</organism>
<proteinExistence type="predicted"/>
<feature type="domain" description="PilZ" evidence="1">
    <location>
        <begin position="94"/>
        <end position="197"/>
    </location>
</feature>
<evidence type="ECO:0000313" key="4">
    <source>
        <dbReference type="Proteomes" id="UP000018877"/>
    </source>
</evidence>
<feature type="domain" description="Type III secretion system flagellar brake protein YcgR PilZN" evidence="2">
    <location>
        <begin position="4"/>
        <end position="85"/>
    </location>
</feature>
<dbReference type="SUPFAM" id="SSF141371">
    <property type="entry name" value="PilZ domain-like"/>
    <property type="match status" value="1"/>
</dbReference>
<dbReference type="Pfam" id="PF12945">
    <property type="entry name" value="PilZNR"/>
    <property type="match status" value="1"/>
</dbReference>
<dbReference type="GO" id="GO:0035438">
    <property type="term" value="F:cyclic-di-GMP binding"/>
    <property type="evidence" value="ECO:0007669"/>
    <property type="project" value="InterPro"/>
</dbReference>
<accession>A0AB94IQL3</accession>
<dbReference type="RefSeq" id="WP_024027825.1">
    <property type="nucleotide sequence ID" value="NZ_ALAN01000055.1"/>
</dbReference>
<keyword evidence="4" id="KW-1185">Reference proteome</keyword>
<evidence type="ECO:0000259" key="2">
    <source>
        <dbReference type="Pfam" id="PF12945"/>
    </source>
</evidence>
<evidence type="ECO:0000313" key="3">
    <source>
        <dbReference type="EMBL" id="ETI69355.1"/>
    </source>
</evidence>